<feature type="region of interest" description="Disordered" evidence="7">
    <location>
        <begin position="398"/>
        <end position="422"/>
    </location>
</feature>
<comment type="subcellular location">
    <subcellularLocation>
        <location evidence="1">Nucleus</location>
    </subcellularLocation>
</comment>
<gene>
    <name evidence="8" type="ORF">M407DRAFT_25235</name>
</gene>
<proteinExistence type="predicted"/>
<dbReference type="PANTHER" id="PTHR46481">
    <property type="entry name" value="ZINC FINGER BED DOMAIN-CONTAINING PROTEIN 4"/>
    <property type="match status" value="1"/>
</dbReference>
<dbReference type="GO" id="GO:0005634">
    <property type="term" value="C:nucleus"/>
    <property type="evidence" value="ECO:0007669"/>
    <property type="project" value="UniProtKB-SubCell"/>
</dbReference>
<feature type="region of interest" description="Disordered" evidence="7">
    <location>
        <begin position="1033"/>
        <end position="1118"/>
    </location>
</feature>
<reference evidence="9" key="2">
    <citation type="submission" date="2015-01" db="EMBL/GenBank/DDBJ databases">
        <title>Evolutionary Origins and Diversification of the Mycorrhizal Mutualists.</title>
        <authorList>
            <consortium name="DOE Joint Genome Institute"/>
            <consortium name="Mycorrhizal Genomics Consortium"/>
            <person name="Kohler A."/>
            <person name="Kuo A."/>
            <person name="Nagy L.G."/>
            <person name="Floudas D."/>
            <person name="Copeland A."/>
            <person name="Barry K.W."/>
            <person name="Cichocki N."/>
            <person name="Veneault-Fourrey C."/>
            <person name="LaButti K."/>
            <person name="Lindquist E.A."/>
            <person name="Lipzen A."/>
            <person name="Lundell T."/>
            <person name="Morin E."/>
            <person name="Murat C."/>
            <person name="Riley R."/>
            <person name="Ohm R."/>
            <person name="Sun H."/>
            <person name="Tunlid A."/>
            <person name="Henrissat B."/>
            <person name="Grigoriev I.V."/>
            <person name="Hibbett D.S."/>
            <person name="Martin F."/>
        </authorList>
    </citation>
    <scope>NUCLEOTIDE SEQUENCE [LARGE SCALE GENOMIC DNA]</scope>
    <source>
        <strain evidence="9">MUT 4182</strain>
    </source>
</reference>
<dbReference type="GO" id="GO:0008270">
    <property type="term" value="F:zinc ion binding"/>
    <property type="evidence" value="ECO:0007669"/>
    <property type="project" value="UniProtKB-KW"/>
</dbReference>
<dbReference type="STRING" id="1051891.A0A0C3QGH7"/>
<feature type="region of interest" description="Disordered" evidence="7">
    <location>
        <begin position="302"/>
        <end position="324"/>
    </location>
</feature>
<keyword evidence="4" id="KW-0862">Zinc</keyword>
<keyword evidence="2" id="KW-0479">Metal-binding</keyword>
<dbReference type="InterPro" id="IPR052035">
    <property type="entry name" value="ZnF_BED_domain_contain"/>
</dbReference>
<dbReference type="InterPro" id="IPR012337">
    <property type="entry name" value="RNaseH-like_sf"/>
</dbReference>
<evidence type="ECO:0000256" key="4">
    <source>
        <dbReference type="ARBA" id="ARBA00022833"/>
    </source>
</evidence>
<dbReference type="OrthoDB" id="3236755at2759"/>
<accession>A0A0C3QGH7</accession>
<organism evidence="8 9">
    <name type="scientific">Tulasnella calospora MUT 4182</name>
    <dbReference type="NCBI Taxonomy" id="1051891"/>
    <lineage>
        <taxon>Eukaryota</taxon>
        <taxon>Fungi</taxon>
        <taxon>Dikarya</taxon>
        <taxon>Basidiomycota</taxon>
        <taxon>Agaricomycotina</taxon>
        <taxon>Agaricomycetes</taxon>
        <taxon>Cantharellales</taxon>
        <taxon>Tulasnellaceae</taxon>
        <taxon>Tulasnella</taxon>
    </lineage>
</organism>
<feature type="compositionally biased region" description="Low complexity" evidence="7">
    <location>
        <begin position="64"/>
        <end position="80"/>
    </location>
</feature>
<protein>
    <recommendedName>
        <fullName evidence="10">DUF659 domain-containing protein</fullName>
    </recommendedName>
</protein>
<evidence type="ECO:0000256" key="2">
    <source>
        <dbReference type="ARBA" id="ARBA00022723"/>
    </source>
</evidence>
<evidence type="ECO:0000256" key="5">
    <source>
        <dbReference type="ARBA" id="ARBA00023242"/>
    </source>
</evidence>
<evidence type="ECO:0000313" key="8">
    <source>
        <dbReference type="EMBL" id="KIO25436.1"/>
    </source>
</evidence>
<keyword evidence="6" id="KW-0175">Coiled coil</keyword>
<keyword evidence="5" id="KW-0539">Nucleus</keyword>
<dbReference type="EMBL" id="KN823042">
    <property type="protein sequence ID" value="KIO25436.1"/>
    <property type="molecule type" value="Genomic_DNA"/>
</dbReference>
<dbReference type="AlphaFoldDB" id="A0A0C3QGH7"/>
<feature type="compositionally biased region" description="Basic and acidic residues" evidence="7">
    <location>
        <begin position="1058"/>
        <end position="1068"/>
    </location>
</feature>
<feature type="region of interest" description="Disordered" evidence="7">
    <location>
        <begin position="1135"/>
        <end position="1183"/>
    </location>
</feature>
<keyword evidence="9" id="KW-1185">Reference proteome</keyword>
<feature type="compositionally biased region" description="Polar residues" evidence="7">
    <location>
        <begin position="41"/>
        <end position="63"/>
    </location>
</feature>
<evidence type="ECO:0000256" key="6">
    <source>
        <dbReference type="SAM" id="Coils"/>
    </source>
</evidence>
<feature type="region of interest" description="Disordered" evidence="7">
    <location>
        <begin position="29"/>
        <end position="95"/>
    </location>
</feature>
<feature type="compositionally biased region" description="Basic and acidic residues" evidence="7">
    <location>
        <begin position="1135"/>
        <end position="1144"/>
    </location>
</feature>
<reference evidence="8 9" key="1">
    <citation type="submission" date="2014-04" db="EMBL/GenBank/DDBJ databases">
        <authorList>
            <consortium name="DOE Joint Genome Institute"/>
            <person name="Kuo A."/>
            <person name="Girlanda M."/>
            <person name="Perotto S."/>
            <person name="Kohler A."/>
            <person name="Nagy L.G."/>
            <person name="Floudas D."/>
            <person name="Copeland A."/>
            <person name="Barry K.W."/>
            <person name="Cichocki N."/>
            <person name="Veneault-Fourrey C."/>
            <person name="LaButti K."/>
            <person name="Lindquist E.A."/>
            <person name="Lipzen A."/>
            <person name="Lundell T."/>
            <person name="Morin E."/>
            <person name="Murat C."/>
            <person name="Sun H."/>
            <person name="Tunlid A."/>
            <person name="Henrissat B."/>
            <person name="Grigoriev I.V."/>
            <person name="Hibbett D.S."/>
            <person name="Martin F."/>
            <person name="Nordberg H.P."/>
            <person name="Cantor M.N."/>
            <person name="Hua S.X."/>
        </authorList>
    </citation>
    <scope>NUCLEOTIDE SEQUENCE [LARGE SCALE GENOMIC DNA]</scope>
    <source>
        <strain evidence="8 9">MUT 4182</strain>
    </source>
</reference>
<evidence type="ECO:0000256" key="1">
    <source>
        <dbReference type="ARBA" id="ARBA00004123"/>
    </source>
</evidence>
<feature type="compositionally biased region" description="Basic and acidic residues" evidence="7">
    <location>
        <begin position="413"/>
        <end position="422"/>
    </location>
</feature>
<dbReference type="HOGENOM" id="CLU_008059_1_0_1"/>
<name>A0A0C3QGH7_9AGAM</name>
<feature type="coiled-coil region" evidence="6">
    <location>
        <begin position="262"/>
        <end position="300"/>
    </location>
</feature>
<evidence type="ECO:0000256" key="3">
    <source>
        <dbReference type="ARBA" id="ARBA00022771"/>
    </source>
</evidence>
<feature type="compositionally biased region" description="Basic and acidic residues" evidence="7">
    <location>
        <begin position="1153"/>
        <end position="1164"/>
    </location>
</feature>
<sequence>MSTPRVVRRTNSKLFRIWKSRRTKKIYKDVTGGTTVEEAPESSSATRLQEDGQSPHVNATKVLSSSSTRSSTADTLTTNTPGSPSGTALDVRHPLMRRRPLPRFQAAMAPFFRAQMEKKRPTRNMSILRTKKTRHRQRFRVPPLQRLLFELYWHLPESLPLNDSFYSFPTWGDLDPELVSDTGSSQGALNVELERTFGSRSKGTIKFGARGPSLEGVVTVLRHWITGLDGENILLTKWVDDLTDAAKELCDKHGVEVPRQSKATEKRAIQEAENAKKKEVHEKKAAFQETKKELAAATKQVVNHNPADLTDNNTPKTGTGRPSEELLDRFSQKCNASSTKTKRFRCKLPGCSQSWAVPRSGPRIMRHIESSCPGATESDKKVASTWLASKSLASQVSDLDAKSLPQSQQSSLKAKEMREPNEERQVGIEAVVRNEGLKQQNTRFNHRVLRFICAANLPPSVVDYVEWREMIGEVNQHVSTLCGTSFSDTYIPREAAKVLQETIKTLKKSRHLTLTFDGATTASIQSVYTVHVTTGDTREAYLIAGNEASSASHTSQHLRDVLTPMIRQIGPTRLSGIGGDGAKNVEGAKDLVVEMWPWIVKLTDPCHHLSNTGKDLGKLEHFEETIANLRKLLKFFKHSSSAKARLDAMRVLKGVPEGLVSVGKTRFLTFYYSARSVIRCLPLIRELISKGVIEPKKDSSISWMQNVLAVAKFEAGLTQLKTLLEPLARAVKCLESSLSTPADVYLFWLAVAATYRDIFRDNSSDGGLQLPDDVISEIRAIVNTRYQQMIEHPSKQVYLATFFLDPSESLLSFSTNKAEPLIITLALSSGYARSAIMAKKNPNPIAGRSVHLRVSKDPDTAETDTHGDADLRETFPAYIKAGKYLFSALQKEINGDTVPAVFVKFADSDAILDTFRSQFAAYARGSPPFSQYRGWTSPVEYWCALLANPNAEIIAHLAVKFFSLVPNSMAEERTISNFTKLNSPDRACQKVSTLVQMTQVRQHYMRLREDIRKSRKTVAPKWRDLGEFLKPVLQESKSQSQPSKLADQGTAEKPLVIDFEKPAERENTTNELPAAVPQASDPPANEEKDDDGANDVREDPAEEAAWSEHENHQPLAHVPVRDDVFEFEKDGIDLTEPYLRDVLSEKPIPGADRVIDTEKKRKTEAGGGEGSKKKKKIESPVEF</sequence>
<dbReference type="Proteomes" id="UP000054248">
    <property type="component" value="Unassembled WGS sequence"/>
</dbReference>
<dbReference type="SUPFAM" id="SSF53098">
    <property type="entry name" value="Ribonuclease H-like"/>
    <property type="match status" value="1"/>
</dbReference>
<evidence type="ECO:0000256" key="7">
    <source>
        <dbReference type="SAM" id="MobiDB-lite"/>
    </source>
</evidence>
<evidence type="ECO:0008006" key="10">
    <source>
        <dbReference type="Google" id="ProtNLM"/>
    </source>
</evidence>
<dbReference type="PANTHER" id="PTHR46481:SF10">
    <property type="entry name" value="ZINC FINGER BED DOMAIN-CONTAINING PROTEIN 39"/>
    <property type="match status" value="1"/>
</dbReference>
<evidence type="ECO:0000313" key="9">
    <source>
        <dbReference type="Proteomes" id="UP000054248"/>
    </source>
</evidence>
<keyword evidence="3" id="KW-0863">Zinc-finger</keyword>